<accession>A0A6A6ENU9</accession>
<dbReference type="Proteomes" id="UP000800200">
    <property type="component" value="Unassembled WGS sequence"/>
</dbReference>
<dbReference type="OrthoDB" id="1577640at2759"/>
<evidence type="ECO:0000313" key="5">
    <source>
        <dbReference type="EMBL" id="KAF2192439.1"/>
    </source>
</evidence>
<feature type="repeat" description="ANK" evidence="2">
    <location>
        <begin position="843"/>
        <end position="874"/>
    </location>
</feature>
<dbReference type="SMART" id="SM00248">
    <property type="entry name" value="ANK"/>
    <property type="match status" value="4"/>
</dbReference>
<gene>
    <name evidence="5" type="ORF">K469DRAFT_620674</name>
</gene>
<dbReference type="Pfam" id="PF24883">
    <property type="entry name" value="NPHP3_N"/>
    <property type="match status" value="1"/>
</dbReference>
<dbReference type="AlphaFoldDB" id="A0A6A6ENU9"/>
<organism evidence="5 6">
    <name type="scientific">Zopfia rhizophila CBS 207.26</name>
    <dbReference type="NCBI Taxonomy" id="1314779"/>
    <lineage>
        <taxon>Eukaryota</taxon>
        <taxon>Fungi</taxon>
        <taxon>Dikarya</taxon>
        <taxon>Ascomycota</taxon>
        <taxon>Pezizomycotina</taxon>
        <taxon>Dothideomycetes</taxon>
        <taxon>Dothideomycetes incertae sedis</taxon>
        <taxon>Zopfiaceae</taxon>
        <taxon>Zopfia</taxon>
    </lineage>
</organism>
<dbReference type="Gene3D" id="3.40.50.300">
    <property type="entry name" value="P-loop containing nucleotide triphosphate hydrolases"/>
    <property type="match status" value="1"/>
</dbReference>
<evidence type="ECO:0000313" key="6">
    <source>
        <dbReference type="Proteomes" id="UP000800200"/>
    </source>
</evidence>
<feature type="domain" description="Nephrocystin 3-like N-terminal" evidence="4">
    <location>
        <begin position="226"/>
        <end position="392"/>
    </location>
</feature>
<dbReference type="PROSITE" id="PS50297">
    <property type="entry name" value="ANK_REP_REGION"/>
    <property type="match status" value="2"/>
</dbReference>
<keyword evidence="2" id="KW-0040">ANK repeat</keyword>
<keyword evidence="1" id="KW-0677">Repeat</keyword>
<dbReference type="SUPFAM" id="SSF48403">
    <property type="entry name" value="Ankyrin repeat"/>
    <property type="match status" value="1"/>
</dbReference>
<feature type="non-terminal residue" evidence="5">
    <location>
        <position position="877"/>
    </location>
</feature>
<reference evidence="5" key="1">
    <citation type="journal article" date="2020" name="Stud. Mycol.">
        <title>101 Dothideomycetes genomes: a test case for predicting lifestyles and emergence of pathogens.</title>
        <authorList>
            <person name="Haridas S."/>
            <person name="Albert R."/>
            <person name="Binder M."/>
            <person name="Bloem J."/>
            <person name="Labutti K."/>
            <person name="Salamov A."/>
            <person name="Andreopoulos B."/>
            <person name="Baker S."/>
            <person name="Barry K."/>
            <person name="Bills G."/>
            <person name="Bluhm B."/>
            <person name="Cannon C."/>
            <person name="Castanera R."/>
            <person name="Culley D."/>
            <person name="Daum C."/>
            <person name="Ezra D."/>
            <person name="Gonzalez J."/>
            <person name="Henrissat B."/>
            <person name="Kuo A."/>
            <person name="Liang C."/>
            <person name="Lipzen A."/>
            <person name="Lutzoni F."/>
            <person name="Magnuson J."/>
            <person name="Mondo S."/>
            <person name="Nolan M."/>
            <person name="Ohm R."/>
            <person name="Pangilinan J."/>
            <person name="Park H.-J."/>
            <person name="Ramirez L."/>
            <person name="Alfaro M."/>
            <person name="Sun H."/>
            <person name="Tritt A."/>
            <person name="Yoshinaga Y."/>
            <person name="Zwiers L.-H."/>
            <person name="Turgeon B."/>
            <person name="Goodwin S."/>
            <person name="Spatafora J."/>
            <person name="Crous P."/>
            <person name="Grigoriev I."/>
        </authorList>
    </citation>
    <scope>NUCLEOTIDE SEQUENCE</scope>
    <source>
        <strain evidence="5">CBS 207.26</strain>
    </source>
</reference>
<dbReference type="Pfam" id="PF12796">
    <property type="entry name" value="Ank_2"/>
    <property type="match status" value="1"/>
</dbReference>
<proteinExistence type="predicted"/>
<name>A0A6A6ENU9_9PEZI</name>
<dbReference type="InterPro" id="IPR002110">
    <property type="entry name" value="Ankyrin_rpt"/>
</dbReference>
<dbReference type="InterPro" id="IPR056884">
    <property type="entry name" value="NPHP3-like_N"/>
</dbReference>
<feature type="repeat" description="ANK" evidence="2">
    <location>
        <begin position="736"/>
        <end position="772"/>
    </location>
</feature>
<feature type="domain" description="GPI inositol-deacylase winged helix" evidence="3">
    <location>
        <begin position="509"/>
        <end position="584"/>
    </location>
</feature>
<dbReference type="InterPro" id="IPR027417">
    <property type="entry name" value="P-loop_NTPase"/>
</dbReference>
<dbReference type="InterPro" id="IPR036770">
    <property type="entry name" value="Ankyrin_rpt-contain_sf"/>
</dbReference>
<evidence type="ECO:0000259" key="3">
    <source>
        <dbReference type="Pfam" id="PF22939"/>
    </source>
</evidence>
<evidence type="ECO:0000256" key="1">
    <source>
        <dbReference type="ARBA" id="ARBA00022737"/>
    </source>
</evidence>
<dbReference type="PANTHER" id="PTHR10039">
    <property type="entry name" value="AMELOGENIN"/>
    <property type="match status" value="1"/>
</dbReference>
<evidence type="ECO:0000259" key="4">
    <source>
        <dbReference type="Pfam" id="PF24883"/>
    </source>
</evidence>
<sequence length="877" mass="98256">MAETVSAIIGAVSATVSLAHRIYTYISSAKNAPKEANDFAAQVYVTQGALEMLKAHLSRQRSEAFERTSVLLAAASGCRQQLEAILKKVEPLAKGKSRTIDRLVWPFHESDTRHATESLHHYVQIFAFVYNLDGLSIMAANQQDATGQLRRKLDGLTEKQDDAASHITLVLEALRFIRDSVDPIRNGITQLEQHIKDNRLSRLLDYLPALSFGEKHRDLQQRRTEGLGQWLLYHDEFASWYDGSCSNFALWCMGAPGAGKTYLTSVVIDFLKGMPNRDGTRPRVLYFYYDYKHQEQQTPFNVLSCLLRQLLSTHSTIPEAAAKFNEEVTTSAGFPSWETLTSTFLNVCSHSGPVYVVLDALDECDENKNRRPILWLLQRLMSTSVRTFVTSRPHCPDINEMLTPCTQILIEASESDIRAFLHAEIDNESRRTKRTFESTLCNKIVWTIIQSSCGIFLVPALQIDFVLSHTNDFAVRKALSRLPSGLKANLDLAINRMKSQDNRSDAMGQLALNTLMWLSHVKRQLSIDELRHALATKRDTTHLNPGAMESSDIIVKACLGLVTVDEETSMVRFVHQTVNEYLQERTSILFPEANRYLGLACLSYLMLQHFYVEMPSTLEGLKALIGNYPFLKYSGCYWGHHASVCFEGDVASETNKLLSTKEGVEFSVLVQKWCTGYQEDYNHTRGTGRLDDKGYLIRHSTPCHVASKFGIHALAKDQLDNGFDQEGCTLSMTDSKGRTFLHFAACEQDLDHAEAFADHLLKHGLDVDCRDHSGSTPLQLAVQKGPERMHMIQWLLDHGANKLAVTGEGETILHKAAASVTEYSPLFDDFVEAGVDVNAISCHGYTALHYAAYESGQIVKFLLSHGANPNICSMKGL</sequence>
<dbReference type="InterPro" id="IPR054471">
    <property type="entry name" value="GPIID_WHD"/>
</dbReference>
<feature type="repeat" description="ANK" evidence="2">
    <location>
        <begin position="773"/>
        <end position="801"/>
    </location>
</feature>
<dbReference type="PROSITE" id="PS50088">
    <property type="entry name" value="ANK_REPEAT"/>
    <property type="match status" value="3"/>
</dbReference>
<keyword evidence="6" id="KW-1185">Reference proteome</keyword>
<evidence type="ECO:0000256" key="2">
    <source>
        <dbReference type="PROSITE-ProRule" id="PRU00023"/>
    </source>
</evidence>
<dbReference type="PANTHER" id="PTHR10039:SF15">
    <property type="entry name" value="NACHT DOMAIN-CONTAINING PROTEIN"/>
    <property type="match status" value="1"/>
</dbReference>
<protein>
    <submittedName>
        <fullName evidence="5">Ankyrin</fullName>
    </submittedName>
</protein>
<dbReference type="Pfam" id="PF22939">
    <property type="entry name" value="WHD_GPIID"/>
    <property type="match status" value="1"/>
</dbReference>
<dbReference type="Gene3D" id="1.25.40.20">
    <property type="entry name" value="Ankyrin repeat-containing domain"/>
    <property type="match status" value="1"/>
</dbReference>
<dbReference type="EMBL" id="ML994615">
    <property type="protein sequence ID" value="KAF2192439.1"/>
    <property type="molecule type" value="Genomic_DNA"/>
</dbReference>